<dbReference type="STRING" id="180498.A0A067KUP7"/>
<evidence type="ECO:0000313" key="2">
    <source>
        <dbReference type="EMBL" id="KDP39936.1"/>
    </source>
</evidence>
<dbReference type="Proteomes" id="UP000027138">
    <property type="component" value="Unassembled WGS sequence"/>
</dbReference>
<dbReference type="EMBL" id="KK914336">
    <property type="protein sequence ID" value="KDP39936.1"/>
    <property type="molecule type" value="Genomic_DNA"/>
</dbReference>
<dbReference type="PANTHER" id="PTHR36051:SF2">
    <property type="entry name" value="DYNAMIN"/>
    <property type="match status" value="1"/>
</dbReference>
<dbReference type="AlphaFoldDB" id="A0A067KUP7"/>
<organism evidence="2 3">
    <name type="scientific">Jatropha curcas</name>
    <name type="common">Barbados nut</name>
    <dbReference type="NCBI Taxonomy" id="180498"/>
    <lineage>
        <taxon>Eukaryota</taxon>
        <taxon>Viridiplantae</taxon>
        <taxon>Streptophyta</taxon>
        <taxon>Embryophyta</taxon>
        <taxon>Tracheophyta</taxon>
        <taxon>Spermatophyta</taxon>
        <taxon>Magnoliopsida</taxon>
        <taxon>eudicotyledons</taxon>
        <taxon>Gunneridae</taxon>
        <taxon>Pentapetalae</taxon>
        <taxon>rosids</taxon>
        <taxon>fabids</taxon>
        <taxon>Malpighiales</taxon>
        <taxon>Euphorbiaceae</taxon>
        <taxon>Crotonoideae</taxon>
        <taxon>Jatropheae</taxon>
        <taxon>Jatropha</taxon>
    </lineage>
</organism>
<dbReference type="PANTHER" id="PTHR36051">
    <property type="entry name" value="DYNAMIN"/>
    <property type="match status" value="1"/>
</dbReference>
<reference evidence="2 3" key="1">
    <citation type="journal article" date="2014" name="PLoS ONE">
        <title>Global Analysis of Gene Expression Profiles in Physic Nut (Jatropha curcas L.) Seedlings Exposed to Salt Stress.</title>
        <authorList>
            <person name="Zhang L."/>
            <person name="Zhang C."/>
            <person name="Wu P."/>
            <person name="Chen Y."/>
            <person name="Li M."/>
            <person name="Jiang H."/>
            <person name="Wu G."/>
        </authorList>
    </citation>
    <scope>NUCLEOTIDE SEQUENCE [LARGE SCALE GENOMIC DNA]</scope>
    <source>
        <strain evidence="3">cv. GZQX0401</strain>
        <tissue evidence="2">Young leaves</tissue>
    </source>
</reference>
<dbReference type="OrthoDB" id="1934430at2759"/>
<name>A0A067KUP7_JATCU</name>
<keyword evidence="3" id="KW-1185">Reference proteome</keyword>
<proteinExistence type="predicted"/>
<protein>
    <submittedName>
        <fullName evidence="2">Uncharacterized protein</fullName>
    </submittedName>
</protein>
<feature type="region of interest" description="Disordered" evidence="1">
    <location>
        <begin position="191"/>
        <end position="212"/>
    </location>
</feature>
<evidence type="ECO:0000256" key="1">
    <source>
        <dbReference type="SAM" id="MobiDB-lite"/>
    </source>
</evidence>
<accession>A0A067KUP7</accession>
<feature type="compositionally biased region" description="Low complexity" evidence="1">
    <location>
        <begin position="194"/>
        <end position="207"/>
    </location>
</feature>
<sequence>MESSSSNSIVVGNQTKPFQGIRIENPFTFKVLQVFTGFGVGCGIGIGVGSPINLGAVPMVGALMNAGRGATDVFSGVRTPVNNALRKMGAKRIEVGMGCGVGFGHGFGVGLAVKPGVLQKIQIFLIQEMTKMMTKFGVAPNLSIGQGALPLSMQSGTSAMNGPAIQNPLGSITQLATRLPDQTSQGILGYGNMSPHASSEHSSPTSSLVDTPFGSRTEKVLSSFLQNPILKEEDNNLSEVAGRLRCENNLLQTVLKHQQVIEELVAENEKLRQILVEDLKISPSKLQSGYSTRNKSTCADCFECRRKQRKR</sequence>
<gene>
    <name evidence="2" type="ORF">JCGZ_03467</name>
</gene>
<evidence type="ECO:0000313" key="3">
    <source>
        <dbReference type="Proteomes" id="UP000027138"/>
    </source>
</evidence>
<dbReference type="KEGG" id="jcu:105632335"/>